<dbReference type="Pfam" id="PF00512">
    <property type="entry name" value="HisKA"/>
    <property type="match status" value="1"/>
</dbReference>
<dbReference type="GO" id="GO:0005886">
    <property type="term" value="C:plasma membrane"/>
    <property type="evidence" value="ECO:0007669"/>
    <property type="project" value="TreeGrafter"/>
</dbReference>
<evidence type="ECO:0000259" key="8">
    <source>
        <dbReference type="PROSITE" id="PS50109"/>
    </source>
</evidence>
<evidence type="ECO:0000256" key="6">
    <source>
        <dbReference type="ARBA" id="ARBA00023012"/>
    </source>
</evidence>
<protein>
    <recommendedName>
        <fullName evidence="2">histidine kinase</fullName>
        <ecNumber evidence="2">2.7.13.3</ecNumber>
    </recommendedName>
</protein>
<keyword evidence="3 7" id="KW-0597">Phosphoprotein</keyword>
<keyword evidence="4" id="KW-0808">Transferase</keyword>
<dbReference type="PROSITE" id="PS50110">
    <property type="entry name" value="RESPONSE_REGULATORY"/>
    <property type="match status" value="1"/>
</dbReference>
<dbReference type="PANTHER" id="PTHR43047:SF78">
    <property type="entry name" value="SENSORY_REGULATORY PROTEIN RPFC"/>
    <property type="match status" value="1"/>
</dbReference>
<dbReference type="CDD" id="cd00156">
    <property type="entry name" value="REC"/>
    <property type="match status" value="1"/>
</dbReference>
<evidence type="ECO:0000256" key="4">
    <source>
        <dbReference type="ARBA" id="ARBA00022679"/>
    </source>
</evidence>
<dbReference type="SMART" id="SM00387">
    <property type="entry name" value="HATPase_c"/>
    <property type="match status" value="1"/>
</dbReference>
<accession>A0AA37WMA7</accession>
<dbReference type="CDD" id="cd00082">
    <property type="entry name" value="HisKA"/>
    <property type="match status" value="1"/>
</dbReference>
<dbReference type="Pfam" id="PF02518">
    <property type="entry name" value="HATPase_c"/>
    <property type="match status" value="1"/>
</dbReference>
<dbReference type="InterPro" id="IPR004358">
    <property type="entry name" value="Sig_transdc_His_kin-like_C"/>
</dbReference>
<evidence type="ECO:0000256" key="1">
    <source>
        <dbReference type="ARBA" id="ARBA00000085"/>
    </source>
</evidence>
<organism evidence="10 11">
    <name type="scientific">Marinibactrum halimedae</name>
    <dbReference type="NCBI Taxonomy" id="1444977"/>
    <lineage>
        <taxon>Bacteria</taxon>
        <taxon>Pseudomonadati</taxon>
        <taxon>Pseudomonadota</taxon>
        <taxon>Gammaproteobacteria</taxon>
        <taxon>Cellvibrionales</taxon>
        <taxon>Cellvibrionaceae</taxon>
        <taxon>Marinibactrum</taxon>
    </lineage>
</organism>
<feature type="domain" description="Response regulatory" evidence="9">
    <location>
        <begin position="125"/>
        <end position="243"/>
    </location>
</feature>
<dbReference type="InterPro" id="IPR036890">
    <property type="entry name" value="HATPase_C_sf"/>
</dbReference>
<gene>
    <name evidence="10" type="ORF">GCM10007877_19830</name>
</gene>
<dbReference type="InterPro" id="IPR003661">
    <property type="entry name" value="HisK_dim/P_dom"/>
</dbReference>
<dbReference type="Gene3D" id="3.40.50.2300">
    <property type="match status" value="1"/>
</dbReference>
<dbReference type="InterPro" id="IPR003594">
    <property type="entry name" value="HATPase_dom"/>
</dbReference>
<dbReference type="AlphaFoldDB" id="A0AA37WMA7"/>
<dbReference type="FunFam" id="3.30.565.10:FF:000010">
    <property type="entry name" value="Sensor histidine kinase RcsC"/>
    <property type="match status" value="1"/>
</dbReference>
<dbReference type="RefSeq" id="WP_232592461.1">
    <property type="nucleotide sequence ID" value="NZ_BSPD01000042.1"/>
</dbReference>
<reference evidence="10 11" key="1">
    <citation type="journal article" date="2014" name="Int. J. Syst. Evol. Microbiol.">
        <title>Complete genome sequence of Corynebacterium casei LMG S-19264T (=DSM 44701T), isolated from a smear-ripened cheese.</title>
        <authorList>
            <consortium name="US DOE Joint Genome Institute (JGI-PGF)"/>
            <person name="Walter F."/>
            <person name="Albersmeier A."/>
            <person name="Kalinowski J."/>
            <person name="Ruckert C."/>
        </authorList>
    </citation>
    <scope>NUCLEOTIDE SEQUENCE [LARGE SCALE GENOMIC DNA]</scope>
    <source>
        <strain evidence="10 11">NBRC 110095</strain>
    </source>
</reference>
<dbReference type="PROSITE" id="PS50109">
    <property type="entry name" value="HIS_KIN"/>
    <property type="match status" value="1"/>
</dbReference>
<dbReference type="SUPFAM" id="SSF55874">
    <property type="entry name" value="ATPase domain of HSP90 chaperone/DNA topoisomerase II/histidine kinase"/>
    <property type="match status" value="1"/>
</dbReference>
<dbReference type="EC" id="2.7.13.3" evidence="2"/>
<feature type="modified residue" description="4-aspartylphosphate" evidence="7">
    <location>
        <position position="174"/>
    </location>
</feature>
<proteinExistence type="predicted"/>
<sequence length="484" mass="53503">MRILILHIDLEDSGCICNWLEGIAECSLFSDVNDLVDAYNASSADIIVFQADTNISYFYQYAQVIREEPVGFRGPLLLVHNSSQDVSLATIYNSGVTESFCLSEAEPFQNFVKRFITNQRKIDATILLVEDSVTQRKVIKRLLQDAYFTILEAGDVKSAWQLFESNSVDLVLTDIVLEGAATGANLVSTIRRSSGEQADTPIIAMSGFSDSARVVELFALGVDEYISKPLQQEELLARVRRLIRAYSDHRELRRTNAAMSQFISRLSHECRNQINIVLGVSRMLIRGGGLSERQMEQARVVERAGVGQLSLFNDILDYTKFIYEGLVLNESLTDIPELVAEVVSLFEYQANEKGLTIESEIASPLSTPCVVDRQKLFQVMINLMGNAIKFTEIGVVKIKASISDDGQLLRLSVKDSGPGIAEEELSLLFQAFKQTGAGLNAKVGTGLGLVICKQFAEIMGGEIKVSSVLGKGAQFLLQIPVRYE</sequence>
<dbReference type="SMART" id="SM00388">
    <property type="entry name" value="HisKA"/>
    <property type="match status" value="1"/>
</dbReference>
<dbReference type="SUPFAM" id="SSF52172">
    <property type="entry name" value="CheY-like"/>
    <property type="match status" value="1"/>
</dbReference>
<evidence type="ECO:0000256" key="7">
    <source>
        <dbReference type="PROSITE-ProRule" id="PRU00169"/>
    </source>
</evidence>
<dbReference type="GO" id="GO:0000155">
    <property type="term" value="F:phosphorelay sensor kinase activity"/>
    <property type="evidence" value="ECO:0007669"/>
    <property type="project" value="InterPro"/>
</dbReference>
<keyword evidence="6" id="KW-0902">Two-component regulatory system</keyword>
<dbReference type="SMART" id="SM00448">
    <property type="entry name" value="REC"/>
    <property type="match status" value="1"/>
</dbReference>
<comment type="caution">
    <text evidence="10">The sequence shown here is derived from an EMBL/GenBank/DDBJ whole genome shotgun (WGS) entry which is preliminary data.</text>
</comment>
<dbReference type="InterPro" id="IPR001789">
    <property type="entry name" value="Sig_transdc_resp-reg_receiver"/>
</dbReference>
<feature type="domain" description="Histidine kinase" evidence="8">
    <location>
        <begin position="265"/>
        <end position="483"/>
    </location>
</feature>
<dbReference type="InterPro" id="IPR011006">
    <property type="entry name" value="CheY-like_superfamily"/>
</dbReference>
<dbReference type="CDD" id="cd16922">
    <property type="entry name" value="HATPase_EvgS-ArcB-TorS-like"/>
    <property type="match status" value="1"/>
</dbReference>
<dbReference type="Gene3D" id="3.30.565.10">
    <property type="entry name" value="Histidine kinase-like ATPase, C-terminal domain"/>
    <property type="match status" value="1"/>
</dbReference>
<name>A0AA37WMA7_9GAMM</name>
<keyword evidence="5" id="KW-0418">Kinase</keyword>
<dbReference type="GO" id="GO:0009927">
    <property type="term" value="F:histidine phosphotransfer kinase activity"/>
    <property type="evidence" value="ECO:0007669"/>
    <property type="project" value="TreeGrafter"/>
</dbReference>
<dbReference type="Proteomes" id="UP001156870">
    <property type="component" value="Unassembled WGS sequence"/>
</dbReference>
<dbReference type="PANTHER" id="PTHR43047">
    <property type="entry name" value="TWO-COMPONENT HISTIDINE PROTEIN KINASE"/>
    <property type="match status" value="1"/>
</dbReference>
<evidence type="ECO:0000256" key="5">
    <source>
        <dbReference type="ARBA" id="ARBA00022777"/>
    </source>
</evidence>
<dbReference type="Gene3D" id="1.10.287.130">
    <property type="match status" value="1"/>
</dbReference>
<keyword evidence="11" id="KW-1185">Reference proteome</keyword>
<dbReference type="EMBL" id="BSPD01000042">
    <property type="protein sequence ID" value="GLS26268.1"/>
    <property type="molecule type" value="Genomic_DNA"/>
</dbReference>
<evidence type="ECO:0000256" key="3">
    <source>
        <dbReference type="ARBA" id="ARBA00022553"/>
    </source>
</evidence>
<dbReference type="Pfam" id="PF00072">
    <property type="entry name" value="Response_reg"/>
    <property type="match status" value="1"/>
</dbReference>
<evidence type="ECO:0000313" key="10">
    <source>
        <dbReference type="EMBL" id="GLS26268.1"/>
    </source>
</evidence>
<dbReference type="PRINTS" id="PR00344">
    <property type="entry name" value="BCTRLSENSOR"/>
</dbReference>
<evidence type="ECO:0000256" key="2">
    <source>
        <dbReference type="ARBA" id="ARBA00012438"/>
    </source>
</evidence>
<evidence type="ECO:0000259" key="9">
    <source>
        <dbReference type="PROSITE" id="PS50110"/>
    </source>
</evidence>
<evidence type="ECO:0000313" key="11">
    <source>
        <dbReference type="Proteomes" id="UP001156870"/>
    </source>
</evidence>
<comment type="catalytic activity">
    <reaction evidence="1">
        <text>ATP + protein L-histidine = ADP + protein N-phospho-L-histidine.</text>
        <dbReference type="EC" id="2.7.13.3"/>
    </reaction>
</comment>
<dbReference type="InterPro" id="IPR005467">
    <property type="entry name" value="His_kinase_dom"/>
</dbReference>